<comment type="catalytic activity">
    <reaction evidence="7 8">
        <text>cytidine(34) in tRNA(Ile2) + L-lysine + ATP = lysidine(34) in tRNA(Ile2) + AMP + diphosphate + H(+)</text>
        <dbReference type="Rhea" id="RHEA:43744"/>
        <dbReference type="Rhea" id="RHEA-COMP:10625"/>
        <dbReference type="Rhea" id="RHEA-COMP:10670"/>
        <dbReference type="ChEBI" id="CHEBI:15378"/>
        <dbReference type="ChEBI" id="CHEBI:30616"/>
        <dbReference type="ChEBI" id="CHEBI:32551"/>
        <dbReference type="ChEBI" id="CHEBI:33019"/>
        <dbReference type="ChEBI" id="CHEBI:82748"/>
        <dbReference type="ChEBI" id="CHEBI:83665"/>
        <dbReference type="ChEBI" id="CHEBI:456215"/>
        <dbReference type="EC" id="6.3.4.19"/>
    </reaction>
</comment>
<dbReference type="GO" id="GO:0005524">
    <property type="term" value="F:ATP binding"/>
    <property type="evidence" value="ECO:0007669"/>
    <property type="project" value="UniProtKB-UniRule"/>
</dbReference>
<name>A0A6N8U4N2_9FIRM</name>
<keyword evidence="11" id="KW-1185">Reference proteome</keyword>
<comment type="function">
    <text evidence="8">Ligates lysine onto the cytidine present at position 34 of the AUA codon-specific tRNA(Ile) that contains the anticodon CAU, in an ATP-dependent manner. Cytidine is converted to lysidine, thus changing the amino acid specificity of the tRNA from methionine to isoleucine.</text>
</comment>
<comment type="caution">
    <text evidence="10">The sequence shown here is derived from an EMBL/GenBank/DDBJ whole genome shotgun (WGS) entry which is preliminary data.</text>
</comment>
<evidence type="ECO:0000256" key="7">
    <source>
        <dbReference type="ARBA" id="ARBA00048539"/>
    </source>
</evidence>
<evidence type="ECO:0000259" key="9">
    <source>
        <dbReference type="SMART" id="SM00977"/>
    </source>
</evidence>
<dbReference type="Pfam" id="PF01171">
    <property type="entry name" value="ATP_bind_3"/>
    <property type="match status" value="1"/>
</dbReference>
<dbReference type="SMART" id="SM00977">
    <property type="entry name" value="TilS_C"/>
    <property type="match status" value="1"/>
</dbReference>
<comment type="domain">
    <text evidence="8">The N-terminal region contains the highly conserved SGGXDS motif, predicted to be a P-loop motif involved in ATP binding.</text>
</comment>
<comment type="similarity">
    <text evidence="8">Belongs to the tRNA(Ile)-lysidine synthase family.</text>
</comment>
<feature type="domain" description="Lysidine-tRNA(Ile) synthetase C-terminal" evidence="9">
    <location>
        <begin position="340"/>
        <end position="408"/>
    </location>
</feature>
<dbReference type="GO" id="GO:0006400">
    <property type="term" value="P:tRNA modification"/>
    <property type="evidence" value="ECO:0007669"/>
    <property type="project" value="UniProtKB-UniRule"/>
</dbReference>
<dbReference type="SUPFAM" id="SSF56037">
    <property type="entry name" value="PheT/TilS domain"/>
    <property type="match status" value="1"/>
</dbReference>
<reference evidence="10 11" key="2">
    <citation type="submission" date="2020-01" db="EMBL/GenBank/DDBJ databases">
        <title>Clostridiaceae sp. nov. isolated from the gut of human by culturomics.</title>
        <authorList>
            <person name="Chang Y."/>
        </authorList>
    </citation>
    <scope>NUCLEOTIDE SEQUENCE [LARGE SCALE GENOMIC DNA]</scope>
    <source>
        <strain evidence="10 11">DONG20-135</strain>
    </source>
</reference>
<dbReference type="GO" id="GO:0005737">
    <property type="term" value="C:cytoplasm"/>
    <property type="evidence" value="ECO:0007669"/>
    <property type="project" value="UniProtKB-SubCell"/>
</dbReference>
<dbReference type="InterPro" id="IPR014729">
    <property type="entry name" value="Rossmann-like_a/b/a_fold"/>
</dbReference>
<evidence type="ECO:0000256" key="8">
    <source>
        <dbReference type="HAMAP-Rule" id="MF_01161"/>
    </source>
</evidence>
<dbReference type="PANTHER" id="PTHR43033:SF1">
    <property type="entry name" value="TRNA(ILE)-LYSIDINE SYNTHASE-RELATED"/>
    <property type="match status" value="1"/>
</dbReference>
<evidence type="ECO:0000313" key="11">
    <source>
        <dbReference type="Proteomes" id="UP000434036"/>
    </source>
</evidence>
<dbReference type="HAMAP" id="MF_01161">
    <property type="entry name" value="tRNA_Ile_lys_synt"/>
    <property type="match status" value="1"/>
</dbReference>
<reference evidence="10 11" key="1">
    <citation type="submission" date="2019-12" db="EMBL/GenBank/DDBJ databases">
        <authorList>
            <person name="Yang R."/>
        </authorList>
    </citation>
    <scope>NUCLEOTIDE SEQUENCE [LARGE SCALE GENOMIC DNA]</scope>
    <source>
        <strain evidence="10 11">DONG20-135</strain>
    </source>
</reference>
<dbReference type="InterPro" id="IPR012795">
    <property type="entry name" value="tRNA_Ile_lys_synt_N"/>
</dbReference>
<dbReference type="AlphaFoldDB" id="A0A6N8U4N2"/>
<dbReference type="RefSeq" id="WP_160623971.1">
    <property type="nucleotide sequence ID" value="NZ_WUUQ01000001.1"/>
</dbReference>
<evidence type="ECO:0000256" key="3">
    <source>
        <dbReference type="ARBA" id="ARBA00022598"/>
    </source>
</evidence>
<evidence type="ECO:0000256" key="2">
    <source>
        <dbReference type="ARBA" id="ARBA00022490"/>
    </source>
</evidence>
<dbReference type="NCBIfam" id="TIGR02432">
    <property type="entry name" value="lysidine_TilS_N"/>
    <property type="match status" value="1"/>
</dbReference>
<comment type="subcellular location">
    <subcellularLocation>
        <location evidence="1 8">Cytoplasm</location>
    </subcellularLocation>
</comment>
<dbReference type="EMBL" id="WUUQ01000001">
    <property type="protein sequence ID" value="MXQ72475.1"/>
    <property type="molecule type" value="Genomic_DNA"/>
</dbReference>
<feature type="binding site" evidence="8">
    <location>
        <begin position="19"/>
        <end position="24"/>
    </location>
    <ligand>
        <name>ATP</name>
        <dbReference type="ChEBI" id="CHEBI:30616"/>
    </ligand>
</feature>
<dbReference type="PANTHER" id="PTHR43033">
    <property type="entry name" value="TRNA(ILE)-LYSIDINE SYNTHASE-RELATED"/>
    <property type="match status" value="1"/>
</dbReference>
<keyword evidence="3 8" id="KW-0436">Ligase</keyword>
<protein>
    <recommendedName>
        <fullName evidence="8">tRNA(Ile)-lysidine synthase</fullName>
        <ecNumber evidence="8">6.3.4.19</ecNumber>
    </recommendedName>
    <alternativeName>
        <fullName evidence="8">tRNA(Ile)-2-lysyl-cytidine synthase</fullName>
    </alternativeName>
    <alternativeName>
        <fullName evidence="8">tRNA(Ile)-lysidine synthetase</fullName>
    </alternativeName>
</protein>
<dbReference type="Proteomes" id="UP000434036">
    <property type="component" value="Unassembled WGS sequence"/>
</dbReference>
<dbReference type="NCBIfam" id="TIGR02433">
    <property type="entry name" value="lysidine_TilS_C"/>
    <property type="match status" value="1"/>
</dbReference>
<dbReference type="CDD" id="cd01992">
    <property type="entry name" value="TilS_N"/>
    <property type="match status" value="1"/>
</dbReference>
<keyword evidence="2 8" id="KW-0963">Cytoplasm</keyword>
<evidence type="ECO:0000256" key="6">
    <source>
        <dbReference type="ARBA" id="ARBA00022840"/>
    </source>
</evidence>
<dbReference type="GO" id="GO:0032267">
    <property type="term" value="F:tRNA(Ile)-lysidine synthase activity"/>
    <property type="evidence" value="ECO:0007669"/>
    <property type="project" value="UniProtKB-EC"/>
</dbReference>
<keyword evidence="5 8" id="KW-0547">Nucleotide-binding</keyword>
<gene>
    <name evidence="8 10" type="primary">tilS</name>
    <name evidence="10" type="ORF">GSF08_00775</name>
</gene>
<dbReference type="Pfam" id="PF11734">
    <property type="entry name" value="TilS_C"/>
    <property type="match status" value="1"/>
</dbReference>
<dbReference type="InterPro" id="IPR011063">
    <property type="entry name" value="TilS/TtcA_N"/>
</dbReference>
<accession>A0A6N8U4N2</accession>
<dbReference type="EC" id="6.3.4.19" evidence="8"/>
<dbReference type="InterPro" id="IPR012094">
    <property type="entry name" value="tRNA_Ile_lys_synt"/>
</dbReference>
<dbReference type="SUPFAM" id="SSF52402">
    <property type="entry name" value="Adenine nucleotide alpha hydrolases-like"/>
    <property type="match status" value="1"/>
</dbReference>
<evidence type="ECO:0000256" key="5">
    <source>
        <dbReference type="ARBA" id="ARBA00022741"/>
    </source>
</evidence>
<keyword evidence="4 8" id="KW-0819">tRNA processing</keyword>
<proteinExistence type="inferred from homology"/>
<keyword evidence="6 8" id="KW-0067">ATP-binding</keyword>
<organism evidence="10 11">
    <name type="scientific">Copranaerobaculum intestinale</name>
    <dbReference type="NCBI Taxonomy" id="2692629"/>
    <lineage>
        <taxon>Bacteria</taxon>
        <taxon>Bacillati</taxon>
        <taxon>Bacillota</taxon>
        <taxon>Erysipelotrichia</taxon>
        <taxon>Erysipelotrichales</taxon>
        <taxon>Erysipelotrichaceae</taxon>
        <taxon>Copranaerobaculum</taxon>
    </lineage>
</organism>
<evidence type="ECO:0000313" key="10">
    <source>
        <dbReference type="EMBL" id="MXQ72475.1"/>
    </source>
</evidence>
<evidence type="ECO:0000256" key="4">
    <source>
        <dbReference type="ARBA" id="ARBA00022694"/>
    </source>
</evidence>
<dbReference type="Gene3D" id="3.40.50.620">
    <property type="entry name" value="HUPs"/>
    <property type="match status" value="1"/>
</dbReference>
<sequence length="410" mass="48014">MDIFKTFKKENKRWVIGVSGGADSMSLLDMCRSNGIFVVAAHVNYRKRSTADRDMNGVQRYCERFSIPFACKIVDEFPKSCNFQNYARQLRYAYYREICDMYQCEGVMVAHQLDDHLETYLLQKKRGAHIRYAGIQPEITLYGLRVVRPLLGYTKQELQEYCHRHHVHYYDDESNFTDHYARNQIRHQVIDKLTYDEKQRMVNEIAAFNEHGKQREERNMALHEEFIQECTSDFLHRLSEGTCLNVLRSFLEMHDIYKVSEPQLRNIRQMLLQKEGNHACRVGNYTLRCEYGMISLTQQSCLGYSYIVHSPAILTTPYFRTVKTGTVIDGVTVSESDFPLTIRNARPGDAISLRFGKKRLNRWFIDRKIPASQREIWPVVENKNGKIIFVVGIGCDIEHFSNNPNLFVLK</sequence>
<dbReference type="InterPro" id="IPR012796">
    <property type="entry name" value="Lysidine-tRNA-synth_C"/>
</dbReference>
<evidence type="ECO:0000256" key="1">
    <source>
        <dbReference type="ARBA" id="ARBA00004496"/>
    </source>
</evidence>